<gene>
    <name evidence="1" type="ORF">S03H2_64271</name>
</gene>
<dbReference type="EMBL" id="BARU01041730">
    <property type="protein sequence ID" value="GAH77572.1"/>
    <property type="molecule type" value="Genomic_DNA"/>
</dbReference>
<sequence length="218" mass="24715">MSAMEKRISEGEAGKMLLMRGYQELKKDKKYDAIKLFGRAQLKLAKEEYKDELIQSCIGIGMAYEAAGLLWAARANILITANIRISGIWKHGHLDRGVLPILQKLTWLELQIGRIPHVLACIELSSLISHQLNLDSINQERFNDDLKHQDIAFGLLLLKAKLWKLKSLEFLPGVLDKIGLPFSHMALLYALGYEDYLRQEGIIPAEETQASVEKSFIK</sequence>
<dbReference type="AlphaFoldDB" id="X1I795"/>
<protein>
    <recommendedName>
        <fullName evidence="2">MalT-like TPR region domain-containing protein</fullName>
    </recommendedName>
</protein>
<name>X1I795_9ZZZZ</name>
<evidence type="ECO:0008006" key="2">
    <source>
        <dbReference type="Google" id="ProtNLM"/>
    </source>
</evidence>
<evidence type="ECO:0000313" key="1">
    <source>
        <dbReference type="EMBL" id="GAH77572.1"/>
    </source>
</evidence>
<proteinExistence type="predicted"/>
<accession>X1I795</accession>
<organism evidence="1">
    <name type="scientific">marine sediment metagenome</name>
    <dbReference type="NCBI Taxonomy" id="412755"/>
    <lineage>
        <taxon>unclassified sequences</taxon>
        <taxon>metagenomes</taxon>
        <taxon>ecological metagenomes</taxon>
    </lineage>
</organism>
<comment type="caution">
    <text evidence="1">The sequence shown here is derived from an EMBL/GenBank/DDBJ whole genome shotgun (WGS) entry which is preliminary data.</text>
</comment>
<feature type="non-terminal residue" evidence="1">
    <location>
        <position position="218"/>
    </location>
</feature>
<reference evidence="1" key="1">
    <citation type="journal article" date="2014" name="Front. Microbiol.">
        <title>High frequency of phylogenetically diverse reductive dehalogenase-homologous genes in deep subseafloor sedimentary metagenomes.</title>
        <authorList>
            <person name="Kawai M."/>
            <person name="Futagami T."/>
            <person name="Toyoda A."/>
            <person name="Takaki Y."/>
            <person name="Nishi S."/>
            <person name="Hori S."/>
            <person name="Arai W."/>
            <person name="Tsubouchi T."/>
            <person name="Morono Y."/>
            <person name="Uchiyama I."/>
            <person name="Ito T."/>
            <person name="Fujiyama A."/>
            <person name="Inagaki F."/>
            <person name="Takami H."/>
        </authorList>
    </citation>
    <scope>NUCLEOTIDE SEQUENCE</scope>
    <source>
        <strain evidence="1">Expedition CK06-06</strain>
    </source>
</reference>